<dbReference type="AlphaFoldDB" id="A0A2Z7D013"/>
<evidence type="ECO:0000259" key="1">
    <source>
        <dbReference type="Pfam" id="PF12776"/>
    </source>
</evidence>
<dbReference type="Pfam" id="PF12776">
    <property type="entry name" value="Myb_DNA-bind_3"/>
    <property type="match status" value="1"/>
</dbReference>
<accession>A0A2Z7D013</accession>
<dbReference type="InterPro" id="IPR024752">
    <property type="entry name" value="Myb/SANT-like_dom"/>
</dbReference>
<sequence length="433" mass="49239">MRVVTDSACKNQLVMVSVQYCPFNTYIPIRSTTIGESRVARDPITMHTSWRSNSDITSVTRVSMTFRVVRTNQYNQDLGLIHSTIGNHLESPNEGSSIDHQVTIHLYAQKITMFPTNETCCIEQRTKFNTESGENYGSLIGRMKKVDKTQRTWTAREEVLIIALKNVIKKGWKSENGFKAAYLTLLENAIHASIPGSNLRGNPHINSRVHVWKKTYSKLVMILGKSFVWWNDTDNNIEATDETWETIIKVNMTYNTISFMLSFIIRCCNLRWTLASIACDTTMYHYHDWCEIFENYSATGEHSQTFQNALNDVLKLHDDVPNQMLFGDAYASATSKKRKRKQANEVDESIVAAINNLADITKVTMNALVKQLTASEKKSDAQDVVFDALQGMIELSKDEHVISAQLLFNNHNKLALFKCLNDKGKLSLVVTSW</sequence>
<feature type="domain" description="Myb/SANT-like" evidence="1">
    <location>
        <begin position="153"/>
        <end position="245"/>
    </location>
</feature>
<organism evidence="2 3">
    <name type="scientific">Dorcoceras hygrometricum</name>
    <dbReference type="NCBI Taxonomy" id="472368"/>
    <lineage>
        <taxon>Eukaryota</taxon>
        <taxon>Viridiplantae</taxon>
        <taxon>Streptophyta</taxon>
        <taxon>Embryophyta</taxon>
        <taxon>Tracheophyta</taxon>
        <taxon>Spermatophyta</taxon>
        <taxon>Magnoliopsida</taxon>
        <taxon>eudicotyledons</taxon>
        <taxon>Gunneridae</taxon>
        <taxon>Pentapetalae</taxon>
        <taxon>asterids</taxon>
        <taxon>lamiids</taxon>
        <taxon>Lamiales</taxon>
        <taxon>Gesneriaceae</taxon>
        <taxon>Didymocarpoideae</taxon>
        <taxon>Trichosporeae</taxon>
        <taxon>Loxocarpinae</taxon>
        <taxon>Dorcoceras</taxon>
    </lineage>
</organism>
<dbReference type="OrthoDB" id="1937145at2759"/>
<dbReference type="PANTHER" id="PTHR46250">
    <property type="entry name" value="MYB/SANT-LIKE DNA-BINDING DOMAIN PROTEIN-RELATED"/>
    <property type="match status" value="1"/>
</dbReference>
<reference evidence="2 3" key="1">
    <citation type="journal article" date="2015" name="Proc. Natl. Acad. Sci. U.S.A.">
        <title>The resurrection genome of Boea hygrometrica: A blueprint for survival of dehydration.</title>
        <authorList>
            <person name="Xiao L."/>
            <person name="Yang G."/>
            <person name="Zhang L."/>
            <person name="Yang X."/>
            <person name="Zhao S."/>
            <person name="Ji Z."/>
            <person name="Zhou Q."/>
            <person name="Hu M."/>
            <person name="Wang Y."/>
            <person name="Chen M."/>
            <person name="Xu Y."/>
            <person name="Jin H."/>
            <person name="Xiao X."/>
            <person name="Hu G."/>
            <person name="Bao F."/>
            <person name="Hu Y."/>
            <person name="Wan P."/>
            <person name="Li L."/>
            <person name="Deng X."/>
            <person name="Kuang T."/>
            <person name="Xiang C."/>
            <person name="Zhu J.K."/>
            <person name="Oliver M.J."/>
            <person name="He Y."/>
        </authorList>
    </citation>
    <scope>NUCLEOTIDE SEQUENCE [LARGE SCALE GENOMIC DNA]</scope>
    <source>
        <strain evidence="3">cv. XS01</strain>
    </source>
</reference>
<protein>
    <recommendedName>
        <fullName evidence="1">Myb/SANT-like domain-containing protein</fullName>
    </recommendedName>
</protein>
<keyword evidence="3" id="KW-1185">Reference proteome</keyword>
<gene>
    <name evidence="2" type="ORF">F511_32153</name>
</gene>
<proteinExistence type="predicted"/>
<evidence type="ECO:0000313" key="3">
    <source>
        <dbReference type="Proteomes" id="UP000250235"/>
    </source>
</evidence>
<name>A0A2Z7D013_9LAMI</name>
<dbReference type="Proteomes" id="UP000250235">
    <property type="component" value="Unassembled WGS sequence"/>
</dbReference>
<evidence type="ECO:0000313" key="2">
    <source>
        <dbReference type="EMBL" id="KZV52440.1"/>
    </source>
</evidence>
<dbReference type="PANTHER" id="PTHR46250:SF15">
    <property type="entry name" value="OS01G0523800 PROTEIN"/>
    <property type="match status" value="1"/>
</dbReference>
<dbReference type="EMBL" id="KQ991062">
    <property type="protein sequence ID" value="KZV52440.1"/>
    <property type="molecule type" value="Genomic_DNA"/>
</dbReference>